<sequence>MAAGGAAAHAEQLWMRSRNADDEAHLHLPPSCRLPRLNLRSIISQNGWVSQSLLCAAPELLPPAPRLRCPRLLTSPHSLNSPGLYRRNNVPHWQRMHQTHDGLRQWQKGPRAKFMLYPYYALLASTSAATMYMMGRMVLVRQSPIPTTAPRLDLTPGTGTQDLVLQQLDDCLLYITAIELLHAKSKIPTTKQLHSIFLFNYDYTLLSGSASAVELP</sequence>
<dbReference type="AlphaFoldDB" id="A0A4S9BGJ3"/>
<keyword evidence="4" id="KW-0472">Membrane</keyword>
<comment type="caution">
    <text evidence="5">The sequence shown here is derived from an EMBL/GenBank/DDBJ whole genome shotgun (WGS) entry which is preliminary data.</text>
</comment>
<evidence type="ECO:0000256" key="2">
    <source>
        <dbReference type="ARBA" id="ARBA00022792"/>
    </source>
</evidence>
<dbReference type="InterPro" id="IPR039297">
    <property type="entry name" value="COX7a"/>
</dbReference>
<name>A0A4S9BGJ3_AURPU</name>
<comment type="subcellular location">
    <subcellularLocation>
        <location evidence="1">Mitochondrion inner membrane</location>
    </subcellularLocation>
</comment>
<accession>A0A4S9BGJ3</accession>
<protein>
    <submittedName>
        <fullName evidence="5">Uncharacterized protein</fullName>
    </submittedName>
</protein>
<keyword evidence="2" id="KW-0999">Mitochondrion inner membrane</keyword>
<proteinExistence type="predicted"/>
<gene>
    <name evidence="5" type="ORF">D6D20_00839</name>
</gene>
<keyword evidence="3" id="KW-0496">Mitochondrion</keyword>
<evidence type="ECO:0000256" key="1">
    <source>
        <dbReference type="ARBA" id="ARBA00004273"/>
    </source>
</evidence>
<organism evidence="5 6">
    <name type="scientific">Aureobasidium pullulans</name>
    <name type="common">Black yeast</name>
    <name type="synonym">Pullularia pullulans</name>
    <dbReference type="NCBI Taxonomy" id="5580"/>
    <lineage>
        <taxon>Eukaryota</taxon>
        <taxon>Fungi</taxon>
        <taxon>Dikarya</taxon>
        <taxon>Ascomycota</taxon>
        <taxon>Pezizomycotina</taxon>
        <taxon>Dothideomycetes</taxon>
        <taxon>Dothideomycetidae</taxon>
        <taxon>Dothideales</taxon>
        <taxon>Saccotheciaceae</taxon>
        <taxon>Aureobasidium</taxon>
    </lineage>
</organism>
<evidence type="ECO:0000256" key="3">
    <source>
        <dbReference type="ARBA" id="ARBA00023128"/>
    </source>
</evidence>
<evidence type="ECO:0000256" key="4">
    <source>
        <dbReference type="ARBA" id="ARBA00023136"/>
    </source>
</evidence>
<dbReference type="EMBL" id="QZAN01000004">
    <property type="protein sequence ID" value="THW67122.1"/>
    <property type="molecule type" value="Genomic_DNA"/>
</dbReference>
<dbReference type="Proteomes" id="UP000310421">
    <property type="component" value="Unassembled WGS sequence"/>
</dbReference>
<dbReference type="GO" id="GO:0005743">
    <property type="term" value="C:mitochondrial inner membrane"/>
    <property type="evidence" value="ECO:0007669"/>
    <property type="project" value="UniProtKB-SubCell"/>
</dbReference>
<evidence type="ECO:0000313" key="6">
    <source>
        <dbReference type="Proteomes" id="UP000310421"/>
    </source>
</evidence>
<reference evidence="5 6" key="1">
    <citation type="submission" date="2018-10" db="EMBL/GenBank/DDBJ databases">
        <title>Fifty Aureobasidium pullulans genomes reveal a recombining polyextremotolerant generalist.</title>
        <authorList>
            <person name="Gostincar C."/>
            <person name="Turk M."/>
            <person name="Zajc J."/>
            <person name="Gunde-Cimerman N."/>
        </authorList>
    </citation>
    <scope>NUCLEOTIDE SEQUENCE [LARGE SCALE GENOMIC DNA]</scope>
    <source>
        <strain evidence="5 6">EXF-10751</strain>
    </source>
</reference>
<evidence type="ECO:0000313" key="5">
    <source>
        <dbReference type="EMBL" id="THW67122.1"/>
    </source>
</evidence>
<dbReference type="Pfam" id="PF02238">
    <property type="entry name" value="COX7a"/>
    <property type="match status" value="1"/>
</dbReference>